<reference evidence="5" key="1">
    <citation type="submission" date="2025-08" db="UniProtKB">
        <authorList>
            <consortium name="RefSeq"/>
        </authorList>
    </citation>
    <scope>IDENTIFICATION</scope>
</reference>
<organism evidence="4 5">
    <name type="scientific">Cephus cinctus</name>
    <name type="common">Wheat stem sawfly</name>
    <dbReference type="NCBI Taxonomy" id="211228"/>
    <lineage>
        <taxon>Eukaryota</taxon>
        <taxon>Metazoa</taxon>
        <taxon>Ecdysozoa</taxon>
        <taxon>Arthropoda</taxon>
        <taxon>Hexapoda</taxon>
        <taxon>Insecta</taxon>
        <taxon>Pterygota</taxon>
        <taxon>Neoptera</taxon>
        <taxon>Endopterygota</taxon>
        <taxon>Hymenoptera</taxon>
        <taxon>Cephoidea</taxon>
        <taxon>Cephidae</taxon>
        <taxon>Cephus</taxon>
    </lineage>
</organism>
<dbReference type="GO" id="GO:0003676">
    <property type="term" value="F:nucleic acid binding"/>
    <property type="evidence" value="ECO:0007669"/>
    <property type="project" value="InterPro"/>
</dbReference>
<feature type="domain" description="CCHC-type" evidence="3">
    <location>
        <begin position="70"/>
        <end position="86"/>
    </location>
</feature>
<keyword evidence="4" id="KW-1185">Reference proteome</keyword>
<keyword evidence="1" id="KW-0479">Metal-binding</keyword>
<evidence type="ECO:0000256" key="2">
    <source>
        <dbReference type="SAM" id="MobiDB-lite"/>
    </source>
</evidence>
<dbReference type="AlphaFoldDB" id="A0AAJ7RQB2"/>
<dbReference type="RefSeq" id="XP_024944627.1">
    <property type="nucleotide sequence ID" value="XM_025088859.1"/>
</dbReference>
<dbReference type="GeneID" id="112494936"/>
<sequence length="121" mass="13774">MNGILERTREEFDSLVKYGNETRNYVKGETYKVEALASKCPPLKSSGSSKTNESETGRTQASRSAMMANKCYNCNEFGHLGRDCPRQGTNVKMCYECREFVTHRAAQCPQRLANSKDRRTY</sequence>
<dbReference type="InterPro" id="IPR001878">
    <property type="entry name" value="Znf_CCHC"/>
</dbReference>
<dbReference type="GO" id="GO:0008270">
    <property type="term" value="F:zinc ion binding"/>
    <property type="evidence" value="ECO:0007669"/>
    <property type="project" value="UniProtKB-KW"/>
</dbReference>
<keyword evidence="1" id="KW-0863">Zinc-finger</keyword>
<feature type="region of interest" description="Disordered" evidence="2">
    <location>
        <begin position="40"/>
        <end position="62"/>
    </location>
</feature>
<evidence type="ECO:0000313" key="4">
    <source>
        <dbReference type="Proteomes" id="UP000694920"/>
    </source>
</evidence>
<dbReference type="InterPro" id="IPR036875">
    <property type="entry name" value="Znf_CCHC_sf"/>
</dbReference>
<dbReference type="SMART" id="SM00343">
    <property type="entry name" value="ZnF_C2HC"/>
    <property type="match status" value="2"/>
</dbReference>
<dbReference type="KEGG" id="ccin:112494936"/>
<accession>A0AAJ7RQB2</accession>
<dbReference type="Pfam" id="PF00098">
    <property type="entry name" value="zf-CCHC"/>
    <property type="match status" value="1"/>
</dbReference>
<gene>
    <name evidence="5" type="primary">LOC112494936</name>
</gene>
<evidence type="ECO:0000256" key="1">
    <source>
        <dbReference type="PROSITE-ProRule" id="PRU00047"/>
    </source>
</evidence>
<dbReference type="SUPFAM" id="SSF57756">
    <property type="entry name" value="Retrovirus zinc finger-like domains"/>
    <property type="match status" value="1"/>
</dbReference>
<dbReference type="PROSITE" id="PS50158">
    <property type="entry name" value="ZF_CCHC"/>
    <property type="match status" value="1"/>
</dbReference>
<dbReference type="Proteomes" id="UP000694920">
    <property type="component" value="Unplaced"/>
</dbReference>
<name>A0AAJ7RQB2_CEPCN</name>
<protein>
    <submittedName>
        <fullName evidence="5">Zinc finger protein GIS2-like</fullName>
    </submittedName>
</protein>
<evidence type="ECO:0000259" key="3">
    <source>
        <dbReference type="PROSITE" id="PS50158"/>
    </source>
</evidence>
<keyword evidence="1" id="KW-0862">Zinc</keyword>
<evidence type="ECO:0000313" key="5">
    <source>
        <dbReference type="RefSeq" id="XP_024944627.1"/>
    </source>
</evidence>
<dbReference type="Gene3D" id="4.10.60.10">
    <property type="entry name" value="Zinc finger, CCHC-type"/>
    <property type="match status" value="1"/>
</dbReference>
<proteinExistence type="predicted"/>